<dbReference type="EMBL" id="QCYG01000005">
    <property type="protein sequence ID" value="PVA06622.1"/>
    <property type="molecule type" value="Genomic_DNA"/>
</dbReference>
<protein>
    <submittedName>
        <fullName evidence="1">Uncharacterized protein</fullName>
    </submittedName>
</protein>
<gene>
    <name evidence="1" type="ORF">DC363_08805</name>
</gene>
<evidence type="ECO:0000313" key="2">
    <source>
        <dbReference type="Proteomes" id="UP000244817"/>
    </source>
</evidence>
<organism evidence="1 2">
    <name type="scientific">Thalassorhabdomicrobium marinisediminis</name>
    <dbReference type="NCBI Taxonomy" id="2170577"/>
    <lineage>
        <taxon>Bacteria</taxon>
        <taxon>Pseudomonadati</taxon>
        <taxon>Pseudomonadota</taxon>
        <taxon>Alphaproteobacteria</taxon>
        <taxon>Rhodobacterales</taxon>
        <taxon>Paracoccaceae</taxon>
        <taxon>Thalassorhabdomicrobium</taxon>
    </lineage>
</organism>
<comment type="caution">
    <text evidence="1">The sequence shown here is derived from an EMBL/GenBank/DDBJ whole genome shotgun (WGS) entry which is preliminary data.</text>
</comment>
<reference evidence="1 2" key="1">
    <citation type="submission" date="2018-04" db="EMBL/GenBank/DDBJ databases">
        <title>Pelagivirga bohaiensis gen. nov., sp. nov., a bacterium isolated from the Bohai Sea.</title>
        <authorList>
            <person name="Ji X."/>
        </authorList>
    </citation>
    <scope>NUCLEOTIDE SEQUENCE [LARGE SCALE GENOMIC DNA]</scope>
    <source>
        <strain evidence="1 2">BH-SD16</strain>
    </source>
</reference>
<dbReference type="AlphaFoldDB" id="A0A2T7FWS1"/>
<keyword evidence="2" id="KW-1185">Reference proteome</keyword>
<sequence length="417" mass="47549">MRIRSGTLSRVQDCIADSCWSGTLALDDMLRMIADGKFSAQDLHDLTAFMNELQARSNAVDYEVVLVATENRSDYQIARLRRTTWMLFEAHPILRALDRVIASRKPSVRKKYKPRERKFSVFFEELPQDWQDSFARMDAGQPGKYGTVPVPSMAATMKTKACEFIKAAQVAGSPEAMCIASATSYERSLIAREKPLSRKTMLSSVRQIRDFARYLGSEEAVLDHLADRIRVHENRSQHYTPVKQAAINLIPEYSEIFGMALDMLSKASHTQNPRSAQSYRNKAVAITLFCPFPLRVSDTRLRFGEEILWDGRQYQFDLTISKTGRAYRPYILPVFGFFIDQLILQGCSTEYLDALRTECLEKRRPLFVNYDDTEPHPRYVSYAWASVFGTGSHIARTHLHNTFGRLGARGVELAMLA</sequence>
<proteinExistence type="predicted"/>
<accession>A0A2T7FWS1</accession>
<dbReference type="Proteomes" id="UP000244817">
    <property type="component" value="Unassembled WGS sequence"/>
</dbReference>
<evidence type="ECO:0000313" key="1">
    <source>
        <dbReference type="EMBL" id="PVA06622.1"/>
    </source>
</evidence>
<name>A0A2T7FWS1_9RHOB</name>